<evidence type="ECO:0000256" key="6">
    <source>
        <dbReference type="SAM" id="MobiDB-lite"/>
    </source>
</evidence>
<evidence type="ECO:0000256" key="3">
    <source>
        <dbReference type="ARBA" id="ARBA00022692"/>
    </source>
</evidence>
<reference evidence="9" key="1">
    <citation type="submission" date="2022-08" db="UniProtKB">
        <authorList>
            <consortium name="EnsemblMetazoa"/>
        </authorList>
    </citation>
    <scope>IDENTIFICATION</scope>
    <source>
        <strain evidence="9">EBRO</strain>
    </source>
</reference>
<dbReference type="AlphaFoldDB" id="A0A182IU92"/>
<dbReference type="GO" id="GO:0016020">
    <property type="term" value="C:membrane"/>
    <property type="evidence" value="ECO:0007669"/>
    <property type="project" value="UniProtKB-SubCell"/>
</dbReference>
<keyword evidence="5 7" id="KW-0472">Membrane</keyword>
<feature type="transmembrane region" description="Helical" evidence="7">
    <location>
        <begin position="291"/>
        <end position="323"/>
    </location>
</feature>
<dbReference type="Pfam" id="PF03981">
    <property type="entry name" value="Ubiq_cyt_C_chap"/>
    <property type="match status" value="1"/>
</dbReference>
<feature type="region of interest" description="Disordered" evidence="6">
    <location>
        <begin position="172"/>
        <end position="195"/>
    </location>
</feature>
<evidence type="ECO:0000313" key="9">
    <source>
        <dbReference type="EnsemblMetazoa" id="AATE005597-PA.1"/>
    </source>
</evidence>
<sequence length="614" mass="67038">MIQGYGSVTQALLGTLLTWGLTALGSGLVVLLRGNQRKSLDISLGFAAGVMIAASFWSLLAPAIELAESSHMYGSKGEFAFIPVAIGFLLGAIFVYGTDKVISYLGINSPTMMIALTHANKDKADIAMDDQVSAEHGKSSYAGVAPANAQDHSLAIGMDSFADCLNAQHGSVSRKRRKGSSTASTKEQSVYTNNQSQSQLDAQLSQWKRIMLLVVAITVHNIPEGLAVGVSFGAIGTTESATFEAARNLAIGIGIQNFPEGLAVSLPLHAAGFSLGKSFWYGQLSGMVEPIFGVLGAVAVSLATIILPYALSFAAGAMIYIVADDILPEAHASDNGQIATWGTIAGFVVMMCLDLQRDIRPASVVHPFFLHPEGFRKPTDAGEQFAHVGPHTQRRNITTGRQCCAVSNVQDVEAKEGFLKRFITKMGWIDNSAARLRVSSCLLYESVVDHINYTEFFKLYDMPDTFNTWFLITELHVWMLLVRSMAEGAEKGAAGRFMRNCIVETLWNDVTTRAKQLTMDNPSAVRPQIQQLSEQFQAALISYDEGISYDDKALAAALWRRFLGGRCDDYEKLELLVEYVRKQVAMLDQLSRYDFAIKPNLKWTPLVDSKQRMV</sequence>
<name>A0A182IU92_ANOAO</name>
<dbReference type="EnsemblMetazoa" id="AATE005597-RA">
    <property type="protein sequence ID" value="AATE005597-PA.1"/>
    <property type="gene ID" value="AATE005597"/>
</dbReference>
<feature type="transmembrane region" description="Helical" evidence="7">
    <location>
        <begin position="12"/>
        <end position="32"/>
    </location>
</feature>
<dbReference type="InterPro" id="IPR007129">
    <property type="entry name" value="Ubiqinol_cyt_c_chaperone_CPB3"/>
</dbReference>
<feature type="compositionally biased region" description="Polar residues" evidence="6">
    <location>
        <begin position="182"/>
        <end position="194"/>
    </location>
</feature>
<dbReference type="InterPro" id="IPR003689">
    <property type="entry name" value="ZIP"/>
</dbReference>
<evidence type="ECO:0000256" key="5">
    <source>
        <dbReference type="ARBA" id="ARBA00023136"/>
    </source>
</evidence>
<organism evidence="9">
    <name type="scientific">Anopheles atroparvus</name>
    <name type="common">European mosquito</name>
    <dbReference type="NCBI Taxonomy" id="41427"/>
    <lineage>
        <taxon>Eukaryota</taxon>
        <taxon>Metazoa</taxon>
        <taxon>Ecdysozoa</taxon>
        <taxon>Arthropoda</taxon>
        <taxon>Hexapoda</taxon>
        <taxon>Insecta</taxon>
        <taxon>Pterygota</taxon>
        <taxon>Neoptera</taxon>
        <taxon>Endopterygota</taxon>
        <taxon>Diptera</taxon>
        <taxon>Nematocera</taxon>
        <taxon>Culicoidea</taxon>
        <taxon>Culicidae</taxon>
        <taxon>Anophelinae</taxon>
        <taxon>Anopheles</taxon>
    </lineage>
</organism>
<dbReference type="PANTHER" id="PTHR12184:SF1">
    <property type="entry name" value="UBIQUINOL-CYTOCHROME-C REDUCTASE COMPLEX ASSEMBLY FACTOR 1"/>
    <property type="match status" value="1"/>
</dbReference>
<evidence type="ECO:0000256" key="4">
    <source>
        <dbReference type="ARBA" id="ARBA00022989"/>
    </source>
</evidence>
<keyword evidence="3 7" id="KW-0812">Transmembrane</keyword>
<comment type="similarity">
    <text evidence="2">Belongs to the CBP3 family.</text>
</comment>
<accession>A0A182IU92</accession>
<keyword evidence="4 7" id="KW-1133">Transmembrane helix</keyword>
<protein>
    <recommendedName>
        <fullName evidence="8">Ubiquinol-cytochrome c chaperone domain-containing protein</fullName>
    </recommendedName>
</protein>
<dbReference type="GO" id="GO:0046873">
    <property type="term" value="F:metal ion transmembrane transporter activity"/>
    <property type="evidence" value="ECO:0007669"/>
    <property type="project" value="InterPro"/>
</dbReference>
<dbReference type="VEuPathDB" id="VectorBase:AATE005597"/>
<evidence type="ECO:0000256" key="2">
    <source>
        <dbReference type="ARBA" id="ARBA00006407"/>
    </source>
</evidence>
<dbReference type="GO" id="GO:0034551">
    <property type="term" value="P:mitochondrial respiratory chain complex III assembly"/>
    <property type="evidence" value="ECO:0007669"/>
    <property type="project" value="TreeGrafter"/>
</dbReference>
<feature type="transmembrane region" description="Helical" evidence="7">
    <location>
        <begin position="79"/>
        <end position="97"/>
    </location>
</feature>
<dbReference type="Pfam" id="PF02535">
    <property type="entry name" value="Zip"/>
    <property type="match status" value="1"/>
</dbReference>
<dbReference type="STRING" id="41427.A0A182IU92"/>
<evidence type="ECO:0000259" key="8">
    <source>
        <dbReference type="Pfam" id="PF03981"/>
    </source>
</evidence>
<feature type="domain" description="Ubiquinol-cytochrome c chaperone" evidence="8">
    <location>
        <begin position="461"/>
        <end position="596"/>
    </location>
</feature>
<comment type="subcellular location">
    <subcellularLocation>
        <location evidence="1">Membrane</location>
        <topology evidence="1">Multi-pass membrane protein</topology>
    </subcellularLocation>
</comment>
<evidence type="ECO:0000256" key="1">
    <source>
        <dbReference type="ARBA" id="ARBA00004141"/>
    </source>
</evidence>
<proteinExistence type="inferred from homology"/>
<dbReference type="InterPro" id="IPR021150">
    <property type="entry name" value="Ubiq_cyt_c_chap"/>
</dbReference>
<feature type="transmembrane region" description="Helical" evidence="7">
    <location>
        <begin position="44"/>
        <end position="64"/>
    </location>
</feature>
<dbReference type="PANTHER" id="PTHR12184">
    <property type="entry name" value="UBIQUINOL-CYTOCHROME C REDUCTASE COMPLEX ASSEMBLY FACTOR 1 FAMILY MEMBER"/>
    <property type="match status" value="1"/>
</dbReference>
<evidence type="ECO:0000256" key="7">
    <source>
        <dbReference type="SAM" id="Phobius"/>
    </source>
</evidence>
<dbReference type="GO" id="GO:0005739">
    <property type="term" value="C:mitochondrion"/>
    <property type="evidence" value="ECO:0007669"/>
    <property type="project" value="TreeGrafter"/>
</dbReference>